<comment type="caution">
    <text evidence="1">The sequence shown here is derived from an EMBL/GenBank/DDBJ whole genome shotgun (WGS) entry which is preliminary data.</text>
</comment>
<gene>
    <name evidence="1" type="ORF">FHW20_003093</name>
</gene>
<sequence length="39" mass="4591">MDGNFFRADLKRKACPDWNFAGQMRILWATNLIYLTIIS</sequence>
<dbReference type="EMBL" id="JACGXG010000003">
    <property type="protein sequence ID" value="MBA8852139.1"/>
    <property type="molecule type" value="Genomic_DNA"/>
</dbReference>
<reference evidence="1 2" key="1">
    <citation type="submission" date="2020-07" db="EMBL/GenBank/DDBJ databases">
        <title>Genomic Encyclopedia of Type Strains, Phase IV (KMG-V): Genome sequencing to study the core and pangenomes of soil and plant-associated prokaryotes.</title>
        <authorList>
            <person name="Whitman W."/>
        </authorList>
    </citation>
    <scope>NUCLEOTIDE SEQUENCE [LARGE SCALE GENOMIC DNA]</scope>
    <source>
        <strain evidence="1 2">RH4WT92</strain>
    </source>
</reference>
<accession>A0ABR6AS36</accession>
<dbReference type="Proteomes" id="UP000578622">
    <property type="component" value="Unassembled WGS sequence"/>
</dbReference>
<protein>
    <recommendedName>
        <fullName evidence="3">Transposase</fullName>
    </recommendedName>
</protein>
<proteinExistence type="predicted"/>
<evidence type="ECO:0000313" key="2">
    <source>
        <dbReference type="Proteomes" id="UP000578622"/>
    </source>
</evidence>
<organism evidence="1 2">
    <name type="scientific">Brucella intermedia</name>
    <dbReference type="NCBI Taxonomy" id="94625"/>
    <lineage>
        <taxon>Bacteria</taxon>
        <taxon>Pseudomonadati</taxon>
        <taxon>Pseudomonadota</taxon>
        <taxon>Alphaproteobacteria</taxon>
        <taxon>Hyphomicrobiales</taxon>
        <taxon>Brucellaceae</taxon>
        <taxon>Brucella/Ochrobactrum group</taxon>
        <taxon>Brucella</taxon>
    </lineage>
</organism>
<name>A0ABR6AS36_9HYPH</name>
<keyword evidence="2" id="KW-1185">Reference proteome</keyword>
<evidence type="ECO:0000313" key="1">
    <source>
        <dbReference type="EMBL" id="MBA8852139.1"/>
    </source>
</evidence>
<evidence type="ECO:0008006" key="3">
    <source>
        <dbReference type="Google" id="ProtNLM"/>
    </source>
</evidence>